<evidence type="ECO:0000256" key="2">
    <source>
        <dbReference type="SAM" id="SignalP"/>
    </source>
</evidence>
<dbReference type="AlphaFoldDB" id="A0A8S4PV42"/>
<protein>
    <submittedName>
        <fullName evidence="3">Uncharacterized protein</fullName>
    </submittedName>
</protein>
<dbReference type="Proteomes" id="UP000749559">
    <property type="component" value="Unassembled WGS sequence"/>
</dbReference>
<gene>
    <name evidence="3" type="ORF">OFUS_LOCUS22107</name>
</gene>
<reference evidence="3" key="1">
    <citation type="submission" date="2022-03" db="EMBL/GenBank/DDBJ databases">
        <authorList>
            <person name="Martin C."/>
        </authorList>
    </citation>
    <scope>NUCLEOTIDE SEQUENCE</scope>
</reference>
<organism evidence="3 4">
    <name type="scientific">Owenia fusiformis</name>
    <name type="common">Polychaete worm</name>
    <dbReference type="NCBI Taxonomy" id="6347"/>
    <lineage>
        <taxon>Eukaryota</taxon>
        <taxon>Metazoa</taxon>
        <taxon>Spiralia</taxon>
        <taxon>Lophotrochozoa</taxon>
        <taxon>Annelida</taxon>
        <taxon>Polychaeta</taxon>
        <taxon>Sedentaria</taxon>
        <taxon>Canalipalpata</taxon>
        <taxon>Sabellida</taxon>
        <taxon>Oweniida</taxon>
        <taxon>Oweniidae</taxon>
        <taxon>Owenia</taxon>
    </lineage>
</organism>
<keyword evidence="2" id="KW-0732">Signal</keyword>
<keyword evidence="1" id="KW-1133">Transmembrane helix</keyword>
<evidence type="ECO:0000256" key="1">
    <source>
        <dbReference type="SAM" id="Phobius"/>
    </source>
</evidence>
<dbReference type="EMBL" id="CAIIXF020000010">
    <property type="protein sequence ID" value="CAH1797895.1"/>
    <property type="molecule type" value="Genomic_DNA"/>
</dbReference>
<sequence length="265" mass="28254">MENVVFTIVLGSLFVVAAMGEKCICNNKSCDSCDCTYYPDGGIIATCLQIEECANIIQSNSLEIIGGNCLIDYMTTTSGEINVNYSVTTEQNQDATSDYTLYSVTGFTGGEDATTVGFTSSARVTANGNCCTNSPNMSTDNANGLTSTRINILTNATIIEGSNSPMYLSSTQEAYSLHYNGTSANVITTQSLQLPIAIGISVGIVVVGLIILAISCIFHPKLRKLWSRNSNVLHVGENNEVGLGTMPSSDRSTQQVGLYVYETSF</sequence>
<evidence type="ECO:0000313" key="3">
    <source>
        <dbReference type="EMBL" id="CAH1797895.1"/>
    </source>
</evidence>
<feature type="signal peptide" evidence="2">
    <location>
        <begin position="1"/>
        <end position="20"/>
    </location>
</feature>
<accession>A0A8S4PV42</accession>
<keyword evidence="1" id="KW-0812">Transmembrane</keyword>
<proteinExistence type="predicted"/>
<feature type="transmembrane region" description="Helical" evidence="1">
    <location>
        <begin position="196"/>
        <end position="218"/>
    </location>
</feature>
<name>A0A8S4PV42_OWEFU</name>
<keyword evidence="1" id="KW-0472">Membrane</keyword>
<evidence type="ECO:0000313" key="4">
    <source>
        <dbReference type="Proteomes" id="UP000749559"/>
    </source>
</evidence>
<keyword evidence="4" id="KW-1185">Reference proteome</keyword>
<comment type="caution">
    <text evidence="3">The sequence shown here is derived from an EMBL/GenBank/DDBJ whole genome shotgun (WGS) entry which is preliminary data.</text>
</comment>
<feature type="chain" id="PRO_5035923901" evidence="2">
    <location>
        <begin position="21"/>
        <end position="265"/>
    </location>
</feature>